<dbReference type="Pfam" id="PF13191">
    <property type="entry name" value="AAA_16"/>
    <property type="match status" value="1"/>
</dbReference>
<dbReference type="Gene3D" id="1.10.287.130">
    <property type="match status" value="1"/>
</dbReference>
<dbReference type="Gene3D" id="3.30.450.40">
    <property type="match status" value="1"/>
</dbReference>
<feature type="domain" description="Histidine kinase" evidence="6">
    <location>
        <begin position="1522"/>
        <end position="1767"/>
    </location>
</feature>
<dbReference type="Pfam" id="PF00069">
    <property type="entry name" value="Pkinase"/>
    <property type="match status" value="1"/>
</dbReference>
<comment type="catalytic activity">
    <reaction evidence="1">
        <text>ATP + protein L-histidine = ADP + protein N-phospho-L-histidine.</text>
        <dbReference type="EC" id="2.7.13.3"/>
    </reaction>
</comment>
<dbReference type="Gene3D" id="3.30.565.10">
    <property type="entry name" value="Histidine kinase-like ATPase, C-terminal domain"/>
    <property type="match status" value="1"/>
</dbReference>
<protein>
    <recommendedName>
        <fullName evidence="2">histidine kinase</fullName>
        <ecNumber evidence="2">2.7.13.3</ecNumber>
    </recommendedName>
</protein>
<dbReference type="InterPro" id="IPR053159">
    <property type="entry name" value="Hybrid_Histidine_Kinase"/>
</dbReference>
<dbReference type="SUPFAM" id="SSF52540">
    <property type="entry name" value="P-loop containing nucleoside triphosphate hydrolases"/>
    <property type="match status" value="1"/>
</dbReference>
<evidence type="ECO:0000313" key="8">
    <source>
        <dbReference type="Proteomes" id="UP000662747"/>
    </source>
</evidence>
<dbReference type="PANTHER" id="PTHR43642">
    <property type="entry name" value="HYBRID SIGNAL TRANSDUCTION HISTIDINE KINASE G"/>
    <property type="match status" value="1"/>
</dbReference>
<dbReference type="SMART" id="SM00387">
    <property type="entry name" value="HATPase_c"/>
    <property type="match status" value="1"/>
</dbReference>
<dbReference type="CDD" id="cd00082">
    <property type="entry name" value="HisKA"/>
    <property type="match status" value="1"/>
</dbReference>
<keyword evidence="8" id="KW-1185">Reference proteome</keyword>
<proteinExistence type="predicted"/>
<evidence type="ECO:0000256" key="3">
    <source>
        <dbReference type="ARBA" id="ARBA00022553"/>
    </source>
</evidence>
<evidence type="ECO:0000256" key="4">
    <source>
        <dbReference type="SAM" id="Coils"/>
    </source>
</evidence>
<evidence type="ECO:0000259" key="6">
    <source>
        <dbReference type="PROSITE" id="PS50109"/>
    </source>
</evidence>
<dbReference type="InterPro" id="IPR027417">
    <property type="entry name" value="P-loop_NTPase"/>
</dbReference>
<dbReference type="InterPro" id="IPR003594">
    <property type="entry name" value="HATPase_dom"/>
</dbReference>
<dbReference type="InterPro" id="IPR029016">
    <property type="entry name" value="GAF-like_dom_sf"/>
</dbReference>
<dbReference type="SUPFAM" id="SSF55781">
    <property type="entry name" value="GAF domain-like"/>
    <property type="match status" value="1"/>
</dbReference>
<dbReference type="PANTHER" id="PTHR43642:SF1">
    <property type="entry name" value="HYBRID SIGNAL TRANSDUCTION HISTIDINE KINASE G"/>
    <property type="match status" value="1"/>
</dbReference>
<dbReference type="SUPFAM" id="SSF47384">
    <property type="entry name" value="Homodimeric domain of signal transducing histidine kinase"/>
    <property type="match status" value="1"/>
</dbReference>
<dbReference type="PRINTS" id="PR00344">
    <property type="entry name" value="BCTRLSENSOR"/>
</dbReference>
<dbReference type="InterPro" id="IPR005467">
    <property type="entry name" value="His_kinase_dom"/>
</dbReference>
<dbReference type="InterPro" id="IPR004358">
    <property type="entry name" value="Sig_transdc_His_kin-like_C"/>
</dbReference>
<reference evidence="7 8" key="1">
    <citation type="submission" date="2021-02" db="EMBL/GenBank/DDBJ databases">
        <title>De Novo genome assembly of isolated myxobacteria.</title>
        <authorList>
            <person name="Stevens D.C."/>
        </authorList>
    </citation>
    <scope>NUCLEOTIDE SEQUENCE [LARGE SCALE GENOMIC DNA]</scope>
    <source>
        <strain evidence="8">SCPEA02</strain>
    </source>
</reference>
<dbReference type="EMBL" id="CP071090">
    <property type="protein sequence ID" value="QSQ25725.1"/>
    <property type="molecule type" value="Genomic_DNA"/>
</dbReference>
<dbReference type="PROSITE" id="PS50011">
    <property type="entry name" value="PROTEIN_KINASE_DOM"/>
    <property type="match status" value="1"/>
</dbReference>
<dbReference type="EC" id="2.7.13.3" evidence="2"/>
<keyword evidence="3" id="KW-0597">Phosphoprotein</keyword>
<dbReference type="CDD" id="cd14014">
    <property type="entry name" value="STKc_PknB_like"/>
    <property type="match status" value="1"/>
</dbReference>
<dbReference type="InterPro" id="IPR000719">
    <property type="entry name" value="Prot_kinase_dom"/>
</dbReference>
<feature type="coiled-coil region" evidence="4">
    <location>
        <begin position="1472"/>
        <end position="1513"/>
    </location>
</feature>
<sequence>MIDVPGYRFVRELPASGPFQLLRATREEHGTSVLLKVPDSSRAASLSARLRHELELTQSLRIDGVLHALALVESRAGGPVLVLEGFGESTLAQRLTQGRLEPRTACRIALALARTVGAIHAAGIVHRDLQPGCVLLGADGESVKLTGFTLATRRPRAEVAPVAPDRLEGTLEYMSPEGTGRTHRSVDSRSDFYSLGVILFELLTGRRPFADTDALGLIHAHVALPPPPPTSLEPGLPRPLSDIALKLLAKSPEERYQSAYGLVADLQRCLDALEDTDTPVASFELGAKDVPERFAVPERLYGRESQQAALRAAFERAASGRSGFVLLSGAAGMGKSTLTGTLKRAVSERHGVFVRGKYDQLLRDTPYSGIFEAFREVARSLLGEEEGALESSKRRLLEAVGGMGRLVVDAVPRMALVLGEQPPVPELGPAESELRFQLVLRKLVAALATREHPLVMVLDDVQWADSASLQLLRLLLTDRDIEHLFVVAACRSEELGPDHPVEGLVRALHEDGTPVQRIALEPLSPEQVSRLVADVFPPAAGQPDAQLGALVLSLTEGNPFFAVQLLRTFYERGLVRFDAEGGGFRWDAGALRDQDFSDGVVALLTSRIRELSPASQALLPWAAALGHTFDLRTLAIILERPSSQAAEALGEVLQAGLIAPVGEPDAESGGAYQFTHDRVQQAALELTPSSERPNVHARIGRLLLKHTPPERLDEGLADLVSHFHLALPVLTDADERHRIAGLDLRAGRSAKSRGAWAPALRLLTTGLTLVGEDGWRKDRRLTFDLHVDAAEAAYLAADFDLMERLAAAALSRAADGAEEVRVQEVRLQCYAHRGEHARGVDLGLEVLRKLGQPLPANPKQPHVLAAVAKTKLRLGLRKPEDLEALPECTDPLLLATLRLLVKLSSVAFMARPLLFPLVVLRILQLTIRHGATGVAAFGYVGYGLMLSVHLGNPEEGFRYGRLSLKTLDRFQAESLRSMVTFVFNLFIRHWKEPLSACIEDFFAAARKGQEMGDIEYFGYAASAGCATSFIARDGLAEGGPRIDRYRDALAAHRHKNVPFVEYMRHTLDALTGTFTGDVDAREEEIVAPYRQLGYANGIATCDVLRTLRRWLWGDVRGTLASAEAVDAQVELIAGQIYLPWYKFFQALALISLHPSRGPLERLRATRSIDAIRKSMRGWARIAPMNYGARAELLDAERARLDGEKDAAADGYDRAIRLARQYGLSLDEGVACEAAARFHLTEGREAVARTYLVEARDAFLRWGGRAVATRLEREHPRLLPTAPASPVRAEEAAGTPLAALDLESVLKTARALSGEIVLGKLLRKLMTLVIENAGARRGFLILKKQEGLFIEAEGSVDGADVVVEQAVPVESSTALPASIIHYVVRTGETVLLHDAAAEEPFSEDPYIRTARPKSVLCSPLLKQGSLTGVLYLENDATRGAFTRERLEVLRLLSFQAAISLENAGLYASLEDYSRTLERRVEERTTEIQRKNAELAETLTRLQEMQRQLVAQEKLASLGALTAGIAHELQNPLNFVNNFSDLSTRLAGELEESLRGLSGSLDASAMRDVMELLEDLRQNSQRIHTHGKRASDIIKTMLRHSRRSEGTRTRADLNTLVRDSLGLAVQGLRSRSGGASVETQSELDPAVGSVELVASDISRLLINILENAFYATVQKQQAGGAGYTPHVAVRTKRLGDKVELRVRDNGSGIPEHVREKLFHPFFTTKPAGVGTGLGLSLVHDIVQEHQGDIRVESTPGEYAEFIITLPAPIASKSGAAA</sequence>
<keyword evidence="4" id="KW-0175">Coiled coil</keyword>
<evidence type="ECO:0000313" key="7">
    <source>
        <dbReference type="EMBL" id="QSQ25725.1"/>
    </source>
</evidence>
<dbReference type="RefSeq" id="WP_206727277.1">
    <property type="nucleotide sequence ID" value="NZ_CP071090.1"/>
</dbReference>
<dbReference type="Proteomes" id="UP000662747">
    <property type="component" value="Chromosome"/>
</dbReference>
<dbReference type="InterPro" id="IPR003018">
    <property type="entry name" value="GAF"/>
</dbReference>
<evidence type="ECO:0000256" key="1">
    <source>
        <dbReference type="ARBA" id="ARBA00000085"/>
    </source>
</evidence>
<dbReference type="InterPro" id="IPR036097">
    <property type="entry name" value="HisK_dim/P_sf"/>
</dbReference>
<feature type="domain" description="Protein kinase" evidence="5">
    <location>
        <begin position="7"/>
        <end position="270"/>
    </location>
</feature>
<gene>
    <name evidence="7" type="ORF">JY651_12670</name>
</gene>
<dbReference type="InterPro" id="IPR003661">
    <property type="entry name" value="HisK_dim/P_dom"/>
</dbReference>
<evidence type="ECO:0000259" key="5">
    <source>
        <dbReference type="PROSITE" id="PS50011"/>
    </source>
</evidence>
<accession>A0ABX7P5M6</accession>
<dbReference type="InterPro" id="IPR036890">
    <property type="entry name" value="HATPase_C_sf"/>
</dbReference>
<dbReference type="InterPro" id="IPR011009">
    <property type="entry name" value="Kinase-like_dom_sf"/>
</dbReference>
<name>A0ABX7P5M6_9BACT</name>
<dbReference type="InterPro" id="IPR041664">
    <property type="entry name" value="AAA_16"/>
</dbReference>
<dbReference type="SUPFAM" id="SSF55874">
    <property type="entry name" value="ATPase domain of HSP90 chaperone/DNA topoisomerase II/histidine kinase"/>
    <property type="match status" value="1"/>
</dbReference>
<dbReference type="SUPFAM" id="SSF56112">
    <property type="entry name" value="Protein kinase-like (PK-like)"/>
    <property type="match status" value="1"/>
</dbReference>
<dbReference type="Pfam" id="PF02518">
    <property type="entry name" value="HATPase_c"/>
    <property type="match status" value="1"/>
</dbReference>
<dbReference type="SMART" id="SM00065">
    <property type="entry name" value="GAF"/>
    <property type="match status" value="1"/>
</dbReference>
<dbReference type="Gene3D" id="3.40.50.300">
    <property type="entry name" value="P-loop containing nucleotide triphosphate hydrolases"/>
    <property type="match status" value="1"/>
</dbReference>
<dbReference type="Gene3D" id="1.10.510.10">
    <property type="entry name" value="Transferase(Phosphotransferase) domain 1"/>
    <property type="match status" value="1"/>
</dbReference>
<organism evidence="7 8">
    <name type="scientific">Pyxidicoccus parkwayensis</name>
    <dbReference type="NCBI Taxonomy" id="2813578"/>
    <lineage>
        <taxon>Bacteria</taxon>
        <taxon>Pseudomonadati</taxon>
        <taxon>Myxococcota</taxon>
        <taxon>Myxococcia</taxon>
        <taxon>Myxococcales</taxon>
        <taxon>Cystobacterineae</taxon>
        <taxon>Myxococcaceae</taxon>
        <taxon>Pyxidicoccus</taxon>
    </lineage>
</organism>
<dbReference type="Pfam" id="PF01590">
    <property type="entry name" value="GAF"/>
    <property type="match status" value="1"/>
</dbReference>
<dbReference type="PROSITE" id="PS50109">
    <property type="entry name" value="HIS_KIN"/>
    <property type="match status" value="1"/>
</dbReference>
<evidence type="ECO:0000256" key="2">
    <source>
        <dbReference type="ARBA" id="ARBA00012438"/>
    </source>
</evidence>